<organism evidence="2 3">
    <name type="scientific">Araneus ventricosus</name>
    <name type="common">Orbweaver spider</name>
    <name type="synonym">Epeira ventricosa</name>
    <dbReference type="NCBI Taxonomy" id="182803"/>
    <lineage>
        <taxon>Eukaryota</taxon>
        <taxon>Metazoa</taxon>
        <taxon>Ecdysozoa</taxon>
        <taxon>Arthropoda</taxon>
        <taxon>Chelicerata</taxon>
        <taxon>Arachnida</taxon>
        <taxon>Araneae</taxon>
        <taxon>Araneomorphae</taxon>
        <taxon>Entelegynae</taxon>
        <taxon>Araneoidea</taxon>
        <taxon>Araneidae</taxon>
        <taxon>Araneus</taxon>
    </lineage>
</organism>
<sequence>MEERVIFKKAYSLCVTLKLDIRSVPIHLEGFLADRFHYQRIKFVGIHRPDCASRTYWQPDHLGYCTASSPALKTGLTALISPEWLPPTHTPVCDFRFCERGSVP</sequence>
<evidence type="ECO:0000313" key="1">
    <source>
        <dbReference type="EMBL" id="GBN64490.1"/>
    </source>
</evidence>
<evidence type="ECO:0000313" key="2">
    <source>
        <dbReference type="EMBL" id="GBN64497.1"/>
    </source>
</evidence>
<reference evidence="2 3" key="1">
    <citation type="journal article" date="2019" name="Sci. Rep.">
        <title>Orb-weaving spider Araneus ventricosus genome elucidates the spidroin gene catalogue.</title>
        <authorList>
            <person name="Kono N."/>
            <person name="Nakamura H."/>
            <person name="Ohtoshi R."/>
            <person name="Moran D.A.P."/>
            <person name="Shinohara A."/>
            <person name="Yoshida Y."/>
            <person name="Fujiwara M."/>
            <person name="Mori M."/>
            <person name="Tomita M."/>
            <person name="Arakawa K."/>
        </authorList>
    </citation>
    <scope>NUCLEOTIDE SEQUENCE [LARGE SCALE GENOMIC DNA]</scope>
</reference>
<keyword evidence="3" id="KW-1185">Reference proteome</keyword>
<name>A0A4Y2QME3_ARAVE</name>
<dbReference type="AlphaFoldDB" id="A0A4Y2QME3"/>
<evidence type="ECO:0000313" key="3">
    <source>
        <dbReference type="Proteomes" id="UP000499080"/>
    </source>
</evidence>
<dbReference type="EMBL" id="BGPR01014272">
    <property type="protein sequence ID" value="GBN64497.1"/>
    <property type="molecule type" value="Genomic_DNA"/>
</dbReference>
<proteinExistence type="predicted"/>
<accession>A0A4Y2QME3</accession>
<protein>
    <submittedName>
        <fullName evidence="2">Uncharacterized protein</fullName>
    </submittedName>
</protein>
<dbReference type="EMBL" id="BGPR01014271">
    <property type="protein sequence ID" value="GBN64490.1"/>
    <property type="molecule type" value="Genomic_DNA"/>
</dbReference>
<gene>
    <name evidence="1" type="ORF">AVEN_164363_1</name>
    <name evidence="2" type="ORF">AVEN_218256_1</name>
</gene>
<dbReference type="Proteomes" id="UP000499080">
    <property type="component" value="Unassembled WGS sequence"/>
</dbReference>
<comment type="caution">
    <text evidence="2">The sequence shown here is derived from an EMBL/GenBank/DDBJ whole genome shotgun (WGS) entry which is preliminary data.</text>
</comment>